<evidence type="ECO:0000313" key="2">
    <source>
        <dbReference type="EMBL" id="KAF5388518.1"/>
    </source>
</evidence>
<comment type="caution">
    <text evidence="2">The sequence shown here is derived from an EMBL/GenBank/DDBJ whole genome shotgun (WGS) entry which is preliminary data.</text>
</comment>
<feature type="domain" description="CASTOR ACT" evidence="1">
    <location>
        <begin position="68"/>
        <end position="130"/>
    </location>
</feature>
<organism evidence="2 3">
    <name type="scientific">Collybiopsis confluens</name>
    <dbReference type="NCBI Taxonomy" id="2823264"/>
    <lineage>
        <taxon>Eukaryota</taxon>
        <taxon>Fungi</taxon>
        <taxon>Dikarya</taxon>
        <taxon>Basidiomycota</taxon>
        <taxon>Agaricomycotina</taxon>
        <taxon>Agaricomycetes</taxon>
        <taxon>Agaricomycetidae</taxon>
        <taxon>Agaricales</taxon>
        <taxon>Marasmiineae</taxon>
        <taxon>Omphalotaceae</taxon>
        <taxon>Collybiopsis</taxon>
    </lineage>
</organism>
<dbReference type="Gene3D" id="3.30.2130.10">
    <property type="entry name" value="VC0802-like"/>
    <property type="match status" value="1"/>
</dbReference>
<name>A0A8H5HS76_9AGAR</name>
<sequence>MSPPVLDARLHLTVQPGLFFVSQLQEIPVSIIDLLQSNNNRFLSLTRTSEEISIVGEWYHDIPPAFESDACWKCIKVNGPMDFALVGVVSELTAPLKKALISVFIASTWNTDYLLVKEKDLEYAVQALKDDGWTFL</sequence>
<evidence type="ECO:0000259" key="1">
    <source>
        <dbReference type="Pfam" id="PF13840"/>
    </source>
</evidence>
<protein>
    <recommendedName>
        <fullName evidence="1">CASTOR ACT domain-containing protein</fullName>
    </recommendedName>
</protein>
<keyword evidence="3" id="KW-1185">Reference proteome</keyword>
<dbReference type="Pfam" id="PF13840">
    <property type="entry name" value="ACT_7"/>
    <property type="match status" value="1"/>
</dbReference>
<gene>
    <name evidence="2" type="ORF">D9757_004695</name>
</gene>
<dbReference type="EMBL" id="JAACJN010000029">
    <property type="protein sequence ID" value="KAF5388518.1"/>
    <property type="molecule type" value="Genomic_DNA"/>
</dbReference>
<dbReference type="AlphaFoldDB" id="A0A8H5HS76"/>
<dbReference type="InterPro" id="IPR027795">
    <property type="entry name" value="CASTOR_ACT_dom"/>
</dbReference>
<evidence type="ECO:0000313" key="3">
    <source>
        <dbReference type="Proteomes" id="UP000518752"/>
    </source>
</evidence>
<dbReference type="Proteomes" id="UP000518752">
    <property type="component" value="Unassembled WGS sequence"/>
</dbReference>
<accession>A0A8H5HS76</accession>
<dbReference type="InterPro" id="IPR051719">
    <property type="entry name" value="CASTOR_mTORC1"/>
</dbReference>
<dbReference type="OrthoDB" id="58529at2759"/>
<dbReference type="PANTHER" id="PTHR31131:SF6">
    <property type="entry name" value="CASTOR ACT DOMAIN-CONTAINING PROTEIN"/>
    <property type="match status" value="1"/>
</dbReference>
<reference evidence="2 3" key="1">
    <citation type="journal article" date="2020" name="ISME J.">
        <title>Uncovering the hidden diversity of litter-decomposition mechanisms in mushroom-forming fungi.</title>
        <authorList>
            <person name="Floudas D."/>
            <person name="Bentzer J."/>
            <person name="Ahren D."/>
            <person name="Johansson T."/>
            <person name="Persson P."/>
            <person name="Tunlid A."/>
        </authorList>
    </citation>
    <scope>NUCLEOTIDE SEQUENCE [LARGE SCALE GENOMIC DNA]</scope>
    <source>
        <strain evidence="2 3">CBS 406.79</strain>
    </source>
</reference>
<dbReference type="GO" id="GO:0006520">
    <property type="term" value="P:amino acid metabolic process"/>
    <property type="evidence" value="ECO:0007669"/>
    <property type="project" value="UniProtKB-ARBA"/>
</dbReference>
<dbReference type="GO" id="GO:0046394">
    <property type="term" value="P:carboxylic acid biosynthetic process"/>
    <property type="evidence" value="ECO:0007669"/>
    <property type="project" value="UniProtKB-ARBA"/>
</dbReference>
<dbReference type="PANTHER" id="PTHR31131">
    <property type="entry name" value="CHROMOSOME 1, WHOLE GENOME SHOTGUN SEQUENCE"/>
    <property type="match status" value="1"/>
</dbReference>
<proteinExistence type="predicted"/>
<dbReference type="InterPro" id="IPR045865">
    <property type="entry name" value="ACT-like_dom_sf"/>
</dbReference>
<dbReference type="SUPFAM" id="SSF55021">
    <property type="entry name" value="ACT-like"/>
    <property type="match status" value="1"/>
</dbReference>